<sequence length="37" mass="4363">MVTQTKTTVVQRQEHRRHEDLEASRCSLKGENLRPLD</sequence>
<evidence type="ECO:0000313" key="2">
    <source>
        <dbReference type="EMBL" id="MPC91157.1"/>
    </source>
</evidence>
<accession>A0A5B7JCR0</accession>
<feature type="region of interest" description="Disordered" evidence="1">
    <location>
        <begin position="1"/>
        <end position="23"/>
    </location>
</feature>
<keyword evidence="3" id="KW-1185">Reference proteome</keyword>
<dbReference type="AlphaFoldDB" id="A0A5B7JCR0"/>
<gene>
    <name evidence="2" type="ORF">E2C01_086176</name>
</gene>
<evidence type="ECO:0000256" key="1">
    <source>
        <dbReference type="SAM" id="MobiDB-lite"/>
    </source>
</evidence>
<feature type="compositionally biased region" description="Basic and acidic residues" evidence="1">
    <location>
        <begin position="12"/>
        <end position="23"/>
    </location>
</feature>
<comment type="caution">
    <text evidence="2">The sequence shown here is derived from an EMBL/GenBank/DDBJ whole genome shotgun (WGS) entry which is preliminary data.</text>
</comment>
<name>A0A5B7JCR0_PORTR</name>
<dbReference type="Proteomes" id="UP000324222">
    <property type="component" value="Unassembled WGS sequence"/>
</dbReference>
<reference evidence="2 3" key="1">
    <citation type="submission" date="2019-05" db="EMBL/GenBank/DDBJ databases">
        <title>Another draft genome of Portunus trituberculatus and its Hox gene families provides insights of decapod evolution.</title>
        <authorList>
            <person name="Jeong J.-H."/>
            <person name="Song I."/>
            <person name="Kim S."/>
            <person name="Choi T."/>
            <person name="Kim D."/>
            <person name="Ryu S."/>
            <person name="Kim W."/>
        </authorList>
    </citation>
    <scope>NUCLEOTIDE SEQUENCE [LARGE SCALE GENOMIC DNA]</scope>
    <source>
        <tissue evidence="2">Muscle</tissue>
    </source>
</reference>
<proteinExistence type="predicted"/>
<feature type="compositionally biased region" description="Low complexity" evidence="1">
    <location>
        <begin position="1"/>
        <end position="11"/>
    </location>
</feature>
<protein>
    <submittedName>
        <fullName evidence="2">Uncharacterized protein</fullName>
    </submittedName>
</protein>
<evidence type="ECO:0000313" key="3">
    <source>
        <dbReference type="Proteomes" id="UP000324222"/>
    </source>
</evidence>
<dbReference type="EMBL" id="VSRR010086789">
    <property type="protein sequence ID" value="MPC91157.1"/>
    <property type="molecule type" value="Genomic_DNA"/>
</dbReference>
<organism evidence="2 3">
    <name type="scientific">Portunus trituberculatus</name>
    <name type="common">Swimming crab</name>
    <name type="synonym">Neptunus trituberculatus</name>
    <dbReference type="NCBI Taxonomy" id="210409"/>
    <lineage>
        <taxon>Eukaryota</taxon>
        <taxon>Metazoa</taxon>
        <taxon>Ecdysozoa</taxon>
        <taxon>Arthropoda</taxon>
        <taxon>Crustacea</taxon>
        <taxon>Multicrustacea</taxon>
        <taxon>Malacostraca</taxon>
        <taxon>Eumalacostraca</taxon>
        <taxon>Eucarida</taxon>
        <taxon>Decapoda</taxon>
        <taxon>Pleocyemata</taxon>
        <taxon>Brachyura</taxon>
        <taxon>Eubrachyura</taxon>
        <taxon>Portunoidea</taxon>
        <taxon>Portunidae</taxon>
        <taxon>Portuninae</taxon>
        <taxon>Portunus</taxon>
    </lineage>
</organism>